<evidence type="ECO:0000256" key="4">
    <source>
        <dbReference type="ARBA" id="ARBA00023136"/>
    </source>
</evidence>
<evidence type="ECO:0000256" key="5">
    <source>
        <dbReference type="ARBA" id="ARBA00023157"/>
    </source>
</evidence>
<dbReference type="InterPro" id="IPR018097">
    <property type="entry name" value="EGF_Ca-bd_CS"/>
</dbReference>
<dbReference type="AlphaFoldDB" id="A0ABD0JQG1"/>
<reference evidence="10 11" key="1">
    <citation type="journal article" date="2023" name="Sci. Data">
        <title>Genome assembly of the Korean intertidal mud-creeper Batillaria attramentaria.</title>
        <authorList>
            <person name="Patra A.K."/>
            <person name="Ho P.T."/>
            <person name="Jun S."/>
            <person name="Lee S.J."/>
            <person name="Kim Y."/>
            <person name="Won Y.J."/>
        </authorList>
    </citation>
    <scope>NUCLEOTIDE SEQUENCE [LARGE SCALE GENOMIC DNA]</scope>
    <source>
        <strain evidence="10">Wonlab-2016</strain>
    </source>
</reference>
<sequence>IPGPAPVQTTLVSMATVRKPRTGVLRAHAKRDGMGQHALQVIRGIEFAPERVLGYRLATLGGSQIKMSVKMIPVPAQTSTRNVSTVMAPTAVLAKRATLDRKQTLKQTAQGCGENAVLCENQEGSFKCWCKTGWTGNTCNEDVNECLNGTQCASDANSECRNSNGSYSCDCKEGYERVTPSANCTVDYLFPYDDSVGQRLSGDDEIFGPFYIPEGFLTWGTPHVAFFVGINGYISFDSKFDRKTAPDVPSPVLEGRSVIAPFWADIEIPSENETFGLYHQELSLADTFANDTIKQRFEAHKSMIGRTLASEDSPVTDFNPTYIAVLTWKNVLPYKADNFRDIQAATFQLVLTTDSLRSFAIINYRTVWPASINVNVPGLLHVVGTVAGHQETWNPLAEALVQVVSLARAQSAKLVQTSCFGWMMTETAQPAKCGIEQESSAIVVTTALLWGDPHLITLDGAEYSFNGWGEYVILKTSDGSLEVQGRTSKLQGFNVTVFTAFALKNENDPPVEVQHADNSGNGQLKVLLNGTEFLDNEVMEDNTYLEKLNSAKDVQIILTSGVSIMVSAMSDRLSLKFLAPPGDLQESSGLLGYVDGDDKNDFMFRNGTFTDSQPEHIFQFGQSWLIPNENQSLFTYQSGSDFASYQHQDFVPIFLPSTADAVLLALNDTRDIGSALCGTNLACLQDFLVTNDNDTALATKTTLVEVQDMQSLLAAKPPEFDNPQEVWNVSLSSGSFSYDIRVKADSDSGAYPVVQLADTPGTWRFVWTLNKTLASQTTISVTFQATNSANMSAVYTPFIILCACGQPSQCYYQPLPGFTQQYAARGGTFYSVECDCGVGTAGRFCEQEVPVCESCYMNATCNENATDGNYCLNCPDGYMGNGVKCYEVNECLEEGSCDQTCVNTVGGYACSCDSGYRLEGRSTCAEVDECAEKEDNCTPSQFCKNTPGSFQCLCRPGSGGHTCQVKVSHVYVGSLVFVDSAQLRQGWSNDLENPTSEKFRSFANRIQAKVSSALTAGGVYHMSVTVLEFKHLLEATSQRRRRSVDSPQAMIQATYQVDTNSTWSTADLDTALASGYSSSCTGNLCPFGATHPLMGVSRNESTFDADYDLCSSDRHNNCHNPSTDCYSESGAFNCTCRQGYRRWDLSDTACEDVDECDVYNITYNCGVDVATMAGLDPDVMKRMQRQKSRQDSMHKYTDFRRSGAPKVDEPPAGDRRSGSGMQQYTNPVFTRDEQAVNDRL</sequence>
<evidence type="ECO:0000256" key="2">
    <source>
        <dbReference type="ARBA" id="ARBA00022536"/>
    </source>
</evidence>
<feature type="domain" description="EGF-like" evidence="8">
    <location>
        <begin position="926"/>
        <end position="964"/>
    </location>
</feature>
<keyword evidence="5 6" id="KW-1015">Disulfide bond</keyword>
<feature type="disulfide bond" evidence="6">
    <location>
        <begin position="152"/>
        <end position="169"/>
    </location>
</feature>
<dbReference type="SMART" id="SM00179">
    <property type="entry name" value="EGF_CA"/>
    <property type="match status" value="5"/>
</dbReference>
<accession>A0ABD0JQG1</accession>
<keyword evidence="11" id="KW-1185">Reference proteome</keyword>
<feature type="disulfide bond" evidence="6">
    <location>
        <begin position="891"/>
        <end position="901"/>
    </location>
</feature>
<dbReference type="PROSITE" id="PS00022">
    <property type="entry name" value="EGF_1"/>
    <property type="match status" value="2"/>
</dbReference>
<feature type="disulfide bond" evidence="6">
    <location>
        <begin position="954"/>
        <end position="963"/>
    </location>
</feature>
<comment type="caution">
    <text evidence="6">Lacks conserved residue(s) required for the propagation of feature annotation.</text>
</comment>
<evidence type="ECO:0000259" key="8">
    <source>
        <dbReference type="PROSITE" id="PS50026"/>
    </source>
</evidence>
<feature type="compositionally biased region" description="Polar residues" evidence="7">
    <location>
        <begin position="1219"/>
        <end position="1228"/>
    </location>
</feature>
<name>A0ABD0JQG1_9CAEN</name>
<dbReference type="PROSITE" id="PS01187">
    <property type="entry name" value="EGF_CA"/>
    <property type="match status" value="2"/>
</dbReference>
<dbReference type="InterPro" id="IPR003886">
    <property type="entry name" value="NIDO_dom"/>
</dbReference>
<feature type="domain" description="EGF-like" evidence="8">
    <location>
        <begin position="887"/>
        <end position="925"/>
    </location>
</feature>
<protein>
    <recommendedName>
        <fullName evidence="12">Mucin-like protein</fullName>
    </recommendedName>
</protein>
<dbReference type="SMART" id="SM00216">
    <property type="entry name" value="VWD"/>
    <property type="match status" value="1"/>
</dbReference>
<proteinExistence type="predicted"/>
<dbReference type="PROSITE" id="PS51233">
    <property type="entry name" value="VWFD"/>
    <property type="match status" value="1"/>
</dbReference>
<dbReference type="Proteomes" id="UP001519460">
    <property type="component" value="Unassembled WGS sequence"/>
</dbReference>
<organism evidence="10 11">
    <name type="scientific">Batillaria attramentaria</name>
    <dbReference type="NCBI Taxonomy" id="370345"/>
    <lineage>
        <taxon>Eukaryota</taxon>
        <taxon>Metazoa</taxon>
        <taxon>Spiralia</taxon>
        <taxon>Lophotrochozoa</taxon>
        <taxon>Mollusca</taxon>
        <taxon>Gastropoda</taxon>
        <taxon>Caenogastropoda</taxon>
        <taxon>Sorbeoconcha</taxon>
        <taxon>Cerithioidea</taxon>
        <taxon>Batillariidae</taxon>
        <taxon>Batillaria</taxon>
    </lineage>
</organism>
<keyword evidence="4" id="KW-0472">Membrane</keyword>
<dbReference type="Gene3D" id="2.10.25.10">
    <property type="entry name" value="Laminin"/>
    <property type="match status" value="5"/>
</dbReference>
<dbReference type="InterPro" id="IPR009030">
    <property type="entry name" value="Growth_fac_rcpt_cys_sf"/>
</dbReference>
<evidence type="ECO:0000256" key="1">
    <source>
        <dbReference type="ARBA" id="ARBA00004370"/>
    </source>
</evidence>
<keyword evidence="2 6" id="KW-0245">EGF-like domain</keyword>
<evidence type="ECO:0000313" key="11">
    <source>
        <dbReference type="Proteomes" id="UP001519460"/>
    </source>
</evidence>
<dbReference type="InterPro" id="IPR000152">
    <property type="entry name" value="EGF-type_Asp/Asn_hydroxyl_site"/>
</dbReference>
<dbReference type="PANTHER" id="PTHR13802">
    <property type="entry name" value="MUCIN 4-RELATED"/>
    <property type="match status" value="1"/>
</dbReference>
<gene>
    <name evidence="10" type="ORF">BaRGS_00031694</name>
</gene>
<dbReference type="InterPro" id="IPR001881">
    <property type="entry name" value="EGF-like_Ca-bd_dom"/>
</dbReference>
<dbReference type="PANTHER" id="PTHR13802:SF52">
    <property type="entry name" value="MUCIN-4"/>
    <property type="match status" value="1"/>
</dbReference>
<dbReference type="InterPro" id="IPR001846">
    <property type="entry name" value="VWF_type-D"/>
</dbReference>
<dbReference type="PROSITE" id="PS00010">
    <property type="entry name" value="ASX_HYDROXYL"/>
    <property type="match status" value="4"/>
</dbReference>
<dbReference type="Pfam" id="PF00094">
    <property type="entry name" value="VWD"/>
    <property type="match status" value="1"/>
</dbReference>
<evidence type="ECO:0000256" key="3">
    <source>
        <dbReference type="ARBA" id="ARBA00022737"/>
    </source>
</evidence>
<dbReference type="Pfam" id="PF07645">
    <property type="entry name" value="EGF_CA"/>
    <property type="match status" value="5"/>
</dbReference>
<feature type="non-terminal residue" evidence="10">
    <location>
        <position position="1"/>
    </location>
</feature>
<comment type="subcellular location">
    <subcellularLocation>
        <location evidence="1">Membrane</location>
    </subcellularLocation>
</comment>
<dbReference type="GO" id="GO:0016020">
    <property type="term" value="C:membrane"/>
    <property type="evidence" value="ECO:0007669"/>
    <property type="project" value="UniProtKB-SubCell"/>
</dbReference>
<evidence type="ECO:0000259" key="9">
    <source>
        <dbReference type="PROSITE" id="PS51233"/>
    </source>
</evidence>
<dbReference type="SMART" id="SM00181">
    <property type="entry name" value="EGF"/>
    <property type="match status" value="6"/>
</dbReference>
<evidence type="ECO:0000313" key="10">
    <source>
        <dbReference type="EMBL" id="KAK7477014.1"/>
    </source>
</evidence>
<dbReference type="SUPFAM" id="SSF57184">
    <property type="entry name" value="Growth factor receptor domain"/>
    <property type="match status" value="2"/>
</dbReference>
<feature type="compositionally biased region" description="Basic and acidic residues" evidence="7">
    <location>
        <begin position="1230"/>
        <end position="1240"/>
    </location>
</feature>
<feature type="domain" description="EGF-like" evidence="8">
    <location>
        <begin position="142"/>
        <end position="181"/>
    </location>
</feature>
<feature type="region of interest" description="Disordered" evidence="7">
    <location>
        <begin position="1182"/>
        <end position="1240"/>
    </location>
</feature>
<evidence type="ECO:0000256" key="7">
    <source>
        <dbReference type="SAM" id="MobiDB-lite"/>
    </source>
</evidence>
<feature type="compositionally biased region" description="Basic and acidic residues" evidence="7">
    <location>
        <begin position="1188"/>
        <end position="1217"/>
    </location>
</feature>
<dbReference type="InterPro" id="IPR000742">
    <property type="entry name" value="EGF"/>
</dbReference>
<dbReference type="EMBL" id="JACVVK020000359">
    <property type="protein sequence ID" value="KAK7477014.1"/>
    <property type="molecule type" value="Genomic_DNA"/>
</dbReference>
<feature type="domain" description="VWFD" evidence="9">
    <location>
        <begin position="445"/>
        <end position="632"/>
    </location>
</feature>
<dbReference type="Pfam" id="PF06119">
    <property type="entry name" value="NIDO"/>
    <property type="match status" value="1"/>
</dbReference>
<dbReference type="PROSITE" id="PS01186">
    <property type="entry name" value="EGF_2"/>
    <property type="match status" value="2"/>
</dbReference>
<comment type="caution">
    <text evidence="10">The sequence shown here is derived from an EMBL/GenBank/DDBJ whole genome shotgun (WGS) entry which is preliminary data.</text>
</comment>
<dbReference type="PROSITE" id="PS50026">
    <property type="entry name" value="EGF_3"/>
    <property type="match status" value="3"/>
</dbReference>
<dbReference type="InterPro" id="IPR051495">
    <property type="entry name" value="Epithelial_Barrier/Signaling"/>
</dbReference>
<dbReference type="CDD" id="cd00054">
    <property type="entry name" value="EGF_CA"/>
    <property type="match status" value="4"/>
</dbReference>
<dbReference type="InterPro" id="IPR049883">
    <property type="entry name" value="NOTCH1_EGF-like"/>
</dbReference>
<keyword evidence="3" id="KW-0677">Repeat</keyword>
<evidence type="ECO:0000256" key="6">
    <source>
        <dbReference type="PROSITE-ProRule" id="PRU00076"/>
    </source>
</evidence>
<evidence type="ECO:0008006" key="12">
    <source>
        <dbReference type="Google" id="ProtNLM"/>
    </source>
</evidence>